<feature type="non-terminal residue" evidence="1">
    <location>
        <position position="36"/>
    </location>
</feature>
<reference evidence="1 2" key="1">
    <citation type="submission" date="2013-11" db="EMBL/GenBank/DDBJ databases">
        <title>Genome sequencing of Stegodyphus mimosarum.</title>
        <authorList>
            <person name="Bechsgaard J."/>
        </authorList>
    </citation>
    <scope>NUCLEOTIDE SEQUENCE [LARGE SCALE GENOMIC DNA]</scope>
</reference>
<accession>A0A087UL90</accession>
<dbReference type="Proteomes" id="UP000054359">
    <property type="component" value="Unassembled WGS sequence"/>
</dbReference>
<keyword evidence="2" id="KW-1185">Reference proteome</keyword>
<protein>
    <submittedName>
        <fullName evidence="1">Uncharacterized protein</fullName>
    </submittedName>
</protein>
<proteinExistence type="predicted"/>
<name>A0A087UL90_STEMI</name>
<evidence type="ECO:0000313" key="1">
    <source>
        <dbReference type="EMBL" id="KFM78129.1"/>
    </source>
</evidence>
<sequence>MQWEEENVCVISSRNLDDSNNECVYCILYGEFSAGL</sequence>
<organism evidence="1 2">
    <name type="scientific">Stegodyphus mimosarum</name>
    <name type="common">African social velvet spider</name>
    <dbReference type="NCBI Taxonomy" id="407821"/>
    <lineage>
        <taxon>Eukaryota</taxon>
        <taxon>Metazoa</taxon>
        <taxon>Ecdysozoa</taxon>
        <taxon>Arthropoda</taxon>
        <taxon>Chelicerata</taxon>
        <taxon>Arachnida</taxon>
        <taxon>Araneae</taxon>
        <taxon>Araneomorphae</taxon>
        <taxon>Entelegynae</taxon>
        <taxon>Eresoidea</taxon>
        <taxon>Eresidae</taxon>
        <taxon>Stegodyphus</taxon>
    </lineage>
</organism>
<evidence type="ECO:0000313" key="2">
    <source>
        <dbReference type="Proteomes" id="UP000054359"/>
    </source>
</evidence>
<gene>
    <name evidence="1" type="ORF">X975_10577</name>
</gene>
<dbReference type="EMBL" id="KK120370">
    <property type="protein sequence ID" value="KFM78129.1"/>
    <property type="molecule type" value="Genomic_DNA"/>
</dbReference>
<dbReference type="AlphaFoldDB" id="A0A087UL90"/>